<comment type="similarity">
    <text evidence="3 10">Belongs to the glycosyl hydrolase 2 family.</text>
</comment>
<keyword evidence="8 10" id="KW-0326">Glycosidase</keyword>
<dbReference type="OrthoDB" id="9801077at2"/>
<evidence type="ECO:0000256" key="7">
    <source>
        <dbReference type="ARBA" id="ARBA00022837"/>
    </source>
</evidence>
<evidence type="ECO:0000313" key="12">
    <source>
        <dbReference type="EMBL" id="GFH86463.1"/>
    </source>
</evidence>
<dbReference type="Gene3D" id="2.60.120.260">
    <property type="entry name" value="Galactose-binding domain-like"/>
    <property type="match status" value="1"/>
</dbReference>
<comment type="catalytic activity">
    <reaction evidence="1 10">
        <text>Hydrolysis of terminal non-reducing beta-D-galactose residues in beta-D-galactosides.</text>
        <dbReference type="EC" id="3.2.1.23"/>
    </reaction>
</comment>
<comment type="subunit">
    <text evidence="4">Monomer.</text>
</comment>
<dbReference type="SUPFAM" id="SSF49785">
    <property type="entry name" value="Galactose-binding domain-like"/>
    <property type="match status" value="1"/>
</dbReference>
<dbReference type="Gene3D" id="2.70.98.10">
    <property type="match status" value="1"/>
</dbReference>
<dbReference type="InterPro" id="IPR006104">
    <property type="entry name" value="Glyco_hydro_2_N"/>
</dbReference>
<dbReference type="InterPro" id="IPR017853">
    <property type="entry name" value="GH"/>
</dbReference>
<dbReference type="GO" id="GO:0030246">
    <property type="term" value="F:carbohydrate binding"/>
    <property type="evidence" value="ECO:0007669"/>
    <property type="project" value="InterPro"/>
</dbReference>
<evidence type="ECO:0000256" key="6">
    <source>
        <dbReference type="ARBA" id="ARBA00022801"/>
    </source>
</evidence>
<dbReference type="InterPro" id="IPR050347">
    <property type="entry name" value="Bact_Beta-galactosidase"/>
</dbReference>
<feature type="domain" description="Beta galactosidase small chain/" evidence="11">
    <location>
        <begin position="762"/>
        <end position="1031"/>
    </location>
</feature>
<reference evidence="12 13" key="1">
    <citation type="journal article" date="2020" name="Microbiome">
        <title>Single-cell genomics of uncultured bacteria reveals dietary fiber responders in the mouse gut microbiota.</title>
        <authorList>
            <person name="Chijiiwa R."/>
            <person name="Hosokawa M."/>
            <person name="Kogawa M."/>
            <person name="Nishikawa Y."/>
            <person name="Ide K."/>
            <person name="Sakanashi C."/>
            <person name="Takahashi K."/>
            <person name="Takeyama H."/>
        </authorList>
    </citation>
    <scope>NUCLEOTIDE SEQUENCE [LARGE SCALE GENOMIC DNA]</scope>
    <source>
        <strain evidence="12">IMSAGC_001</strain>
    </source>
</reference>
<dbReference type="InterPro" id="IPR004199">
    <property type="entry name" value="B-gal_small/dom_5"/>
</dbReference>
<dbReference type="InterPro" id="IPR011013">
    <property type="entry name" value="Gal_mutarotase_sf_dom"/>
</dbReference>
<dbReference type="PRINTS" id="PR00132">
    <property type="entry name" value="GLHYDRLASE2"/>
</dbReference>
<dbReference type="InterPro" id="IPR023230">
    <property type="entry name" value="Glyco_hydro_2_CS"/>
</dbReference>
<evidence type="ECO:0000256" key="1">
    <source>
        <dbReference type="ARBA" id="ARBA00001412"/>
    </source>
</evidence>
<accession>A0A7J0A270</accession>
<comment type="caution">
    <text evidence="12">The sequence shown here is derived from an EMBL/GenBank/DDBJ whole genome shotgun (WGS) entry which is preliminary data.</text>
</comment>
<dbReference type="InterPro" id="IPR006101">
    <property type="entry name" value="Glyco_hydro_2"/>
</dbReference>
<dbReference type="EMBL" id="BLLS01000043">
    <property type="protein sequence ID" value="GFH86463.1"/>
    <property type="molecule type" value="Genomic_DNA"/>
</dbReference>
<dbReference type="PROSITE" id="PS00719">
    <property type="entry name" value="GLYCOSYL_HYDROL_F2_1"/>
    <property type="match status" value="1"/>
</dbReference>
<dbReference type="Gene3D" id="3.20.20.80">
    <property type="entry name" value="Glycosidases"/>
    <property type="match status" value="1"/>
</dbReference>
<organism evidence="12 13">
    <name type="scientific">Bacteroides acidifaciens</name>
    <dbReference type="NCBI Taxonomy" id="85831"/>
    <lineage>
        <taxon>Bacteria</taxon>
        <taxon>Pseudomonadati</taxon>
        <taxon>Bacteroidota</taxon>
        <taxon>Bacteroidia</taxon>
        <taxon>Bacteroidales</taxon>
        <taxon>Bacteroidaceae</taxon>
        <taxon>Bacteroides</taxon>
    </lineage>
</organism>
<evidence type="ECO:0000256" key="3">
    <source>
        <dbReference type="ARBA" id="ARBA00007401"/>
    </source>
</evidence>
<dbReference type="InterPro" id="IPR013783">
    <property type="entry name" value="Ig-like_fold"/>
</dbReference>
<dbReference type="Pfam" id="PF16353">
    <property type="entry name" value="LacZ_4"/>
    <property type="match status" value="1"/>
</dbReference>
<dbReference type="InterPro" id="IPR032312">
    <property type="entry name" value="LacZ_4"/>
</dbReference>
<protein>
    <recommendedName>
        <fullName evidence="5 10">Beta-galactosidase</fullName>
        <ecNumber evidence="5 10">3.2.1.23</ecNumber>
    </recommendedName>
    <alternativeName>
        <fullName evidence="9 10">Lactase</fullName>
    </alternativeName>
</protein>
<dbReference type="FunFam" id="3.20.20.80:FF:000123">
    <property type="entry name" value="Beta-galactosidase"/>
    <property type="match status" value="1"/>
</dbReference>
<dbReference type="Pfam" id="PF02929">
    <property type="entry name" value="Bgal_small_N"/>
    <property type="match status" value="1"/>
</dbReference>
<proteinExistence type="inferred from homology"/>
<dbReference type="InterPro" id="IPR006102">
    <property type="entry name" value="Ig-like_GH2"/>
</dbReference>
<dbReference type="InterPro" id="IPR006103">
    <property type="entry name" value="Glyco_hydro_2_cat"/>
</dbReference>
<dbReference type="GO" id="GO:0009341">
    <property type="term" value="C:beta-galactosidase complex"/>
    <property type="evidence" value="ECO:0007669"/>
    <property type="project" value="InterPro"/>
</dbReference>
<evidence type="ECO:0000256" key="4">
    <source>
        <dbReference type="ARBA" id="ARBA00011245"/>
    </source>
</evidence>
<dbReference type="Proteomes" id="UP000491181">
    <property type="component" value="Unassembled WGS sequence"/>
</dbReference>
<dbReference type="AlphaFoldDB" id="A0A7J0A270"/>
<dbReference type="Pfam" id="PF02836">
    <property type="entry name" value="Glyco_hydro_2_C"/>
    <property type="match status" value="1"/>
</dbReference>
<dbReference type="SUPFAM" id="SSF49303">
    <property type="entry name" value="beta-Galactosidase/glucuronidase domain"/>
    <property type="match status" value="2"/>
</dbReference>
<dbReference type="FunFam" id="2.60.40.10:FF:000680">
    <property type="entry name" value="Beta-galactosidase"/>
    <property type="match status" value="1"/>
</dbReference>
<dbReference type="Pfam" id="PF02837">
    <property type="entry name" value="Glyco_hydro_2_N"/>
    <property type="match status" value="1"/>
</dbReference>
<sequence>MNTKVLIKTAFRSSLFVRTGMLFLFLITFAAVSAQKKPLPEWQSQYAVGLNKLAPHTYVWPYADASDIEKPGGYEQSPFYMSLNGKWKFHWVKNPDNRPKDFYQPSYYTGGWADINVPGNWERQGYGTAIYVNETYEFDDKMFNFKKNPPLVPHAKNEVGSYRRTFKVPADWKGRRVVLCCEGVISFYYVWVNGKLLGYNQGSKTNAEWDITDVLNDGENVVALEVYRWSAGAYLECQDMWRLSGIERDVYLYSTPKQYIADYKLNASLDKEKYKDGIFGLEVIVEGPSATASSIAYTLKDDSGKAVLQDAVQIKSRGLSNFIAFDEKKISNVKAWNAEHPNLYTLVLELKDAQGKVSELTGCEVGFRTSEIKDGRFCINGVPILVKGTNRHEHSQLGRTVSKELMELDIKLMKQHNINLVRNSHYPTHPYWYQLCDRYGLYMIDEANIESHGMGYGPASLAKDSTWLTAHMDRTQRMYERSKNHPAIVIWSLGNEAGNGINFERTYDRLKSVEKTRPVQYERAELNYNTDIYCRMYRSVDEIKAYVAKKGIYRPFILCEYLHAMGNSCGGLKEYWDVFENEPMAQGGSVWDWVDQSFREIDKNGKWYWTYGGDYGPEGIPSFGNFCCNGLVNTDREPHPHLLEVKKVYQNIKTTLLDRKNMKLRIKNWYDFSNLNEYIFHWNIMADSGEILAEGTKVLDCKPHTTIDIQLGNVALSKKNREAYLNISWTRKEDSPMVAKGWEVAYDQFVLSGNKNSTAHRPQKAGETTFTVDKETGALTSLSLNGKELLSTPVALSLFRPATDNDNRDKNGARLWRKAGLDNITQKVVSLKEGKNSTTARVEVLNAKGQKVGTADFIYALNKNGALKVNTTFEPDTSIVKSIARLGLTFRVADTYDKVSYLGRGDNETYADRDQSGRIGLYRTTPERMFHYYVTPQSTGNRTDVRWAKFTNHSGEGIFVESNRTFQFSMIPFSDVLLEKARHINDLERDGMYTVHLDAEQAGVGTATCGPGVLPQYLIPLKKQSFEFILYPIK</sequence>
<evidence type="ECO:0000256" key="2">
    <source>
        <dbReference type="ARBA" id="ARBA00001913"/>
    </source>
</evidence>
<name>A0A7J0A270_9BACE</name>
<dbReference type="Pfam" id="PF00703">
    <property type="entry name" value="Glyco_hydro_2"/>
    <property type="match status" value="1"/>
</dbReference>
<evidence type="ECO:0000313" key="13">
    <source>
        <dbReference type="Proteomes" id="UP000491181"/>
    </source>
</evidence>
<dbReference type="GO" id="GO:0005990">
    <property type="term" value="P:lactose catabolic process"/>
    <property type="evidence" value="ECO:0007669"/>
    <property type="project" value="TreeGrafter"/>
</dbReference>
<dbReference type="SUPFAM" id="SSF51445">
    <property type="entry name" value="(Trans)glycosidases"/>
    <property type="match status" value="1"/>
</dbReference>
<keyword evidence="6 10" id="KW-0378">Hydrolase</keyword>
<dbReference type="SUPFAM" id="SSF74650">
    <property type="entry name" value="Galactose mutarotase-like"/>
    <property type="match status" value="1"/>
</dbReference>
<keyword evidence="7" id="KW-0106">Calcium</keyword>
<dbReference type="InterPro" id="IPR036156">
    <property type="entry name" value="Beta-gal/glucu_dom_sf"/>
</dbReference>
<dbReference type="EC" id="3.2.1.23" evidence="5 10"/>
<dbReference type="InterPro" id="IPR014718">
    <property type="entry name" value="GH-type_carb-bd"/>
</dbReference>
<dbReference type="PANTHER" id="PTHR46323:SF2">
    <property type="entry name" value="BETA-GALACTOSIDASE"/>
    <property type="match status" value="1"/>
</dbReference>
<evidence type="ECO:0000256" key="10">
    <source>
        <dbReference type="RuleBase" id="RU361154"/>
    </source>
</evidence>
<dbReference type="Gene3D" id="2.60.40.10">
    <property type="entry name" value="Immunoglobulins"/>
    <property type="match status" value="2"/>
</dbReference>
<gene>
    <name evidence="12" type="primary">lacZ_1</name>
    <name evidence="12" type="ORF">IMSAGC001_01871</name>
</gene>
<evidence type="ECO:0000256" key="9">
    <source>
        <dbReference type="ARBA" id="ARBA00032230"/>
    </source>
</evidence>
<dbReference type="InterPro" id="IPR008979">
    <property type="entry name" value="Galactose-bd-like_sf"/>
</dbReference>
<dbReference type="SMART" id="SM01038">
    <property type="entry name" value="Bgal_small_N"/>
    <property type="match status" value="1"/>
</dbReference>
<dbReference type="FunFam" id="2.60.120.260:FF:000108">
    <property type="entry name" value="Beta-galactosidase"/>
    <property type="match status" value="1"/>
</dbReference>
<evidence type="ECO:0000256" key="5">
    <source>
        <dbReference type="ARBA" id="ARBA00012756"/>
    </source>
</evidence>
<comment type="cofactor">
    <cofactor evidence="2">
        <name>Ca(2+)</name>
        <dbReference type="ChEBI" id="CHEBI:29108"/>
    </cofactor>
</comment>
<evidence type="ECO:0000256" key="8">
    <source>
        <dbReference type="ARBA" id="ARBA00023295"/>
    </source>
</evidence>
<evidence type="ECO:0000259" key="11">
    <source>
        <dbReference type="SMART" id="SM01038"/>
    </source>
</evidence>
<dbReference type="GO" id="GO:0004565">
    <property type="term" value="F:beta-galactosidase activity"/>
    <property type="evidence" value="ECO:0007669"/>
    <property type="project" value="UniProtKB-EC"/>
</dbReference>
<dbReference type="PANTHER" id="PTHR46323">
    <property type="entry name" value="BETA-GALACTOSIDASE"/>
    <property type="match status" value="1"/>
</dbReference>